<dbReference type="Gene3D" id="1.25.10.10">
    <property type="entry name" value="Leucine-rich Repeat Variant"/>
    <property type="match status" value="1"/>
</dbReference>
<evidence type="ECO:0000313" key="3">
    <source>
        <dbReference type="Araport" id="AT5G37430"/>
    </source>
</evidence>
<dbReference type="GeneID" id="833719"/>
<dbReference type="Pfam" id="PF04510">
    <property type="entry name" value="DUF577"/>
    <property type="match status" value="2"/>
</dbReference>
<dbReference type="TAIR" id="AT5G37430"/>
<reference evidence="4" key="3">
    <citation type="submission" date="2011-02" db="EMBL/GenBank/DDBJ databases">
        <authorList>
            <consortium name="TAIR"/>
            <person name="Swarbreck D."/>
            <person name="Lamesch P."/>
            <person name="Wilks C."/>
            <person name="Huala E."/>
        </authorList>
    </citation>
    <scope>NUCLEOTIDE SEQUENCE</scope>
</reference>
<dbReference type="InterPro" id="IPR016024">
    <property type="entry name" value="ARM-type_fold"/>
</dbReference>
<evidence type="ECO:0000259" key="2">
    <source>
        <dbReference type="Pfam" id="PF04510"/>
    </source>
</evidence>
<feature type="domain" description="DUF577" evidence="2">
    <location>
        <begin position="99"/>
        <end position="274"/>
    </location>
</feature>
<name>Q9FG45_ARATH</name>
<protein>
    <submittedName>
        <fullName evidence="5">Similarity to unknown protein</fullName>
    </submittedName>
</protein>
<keyword evidence="6" id="KW-1185">Reference proteome</keyword>
<dbReference type="eggNOG" id="ENOG502SCDU">
    <property type="taxonomic scope" value="Eukaryota"/>
</dbReference>
<dbReference type="InterPro" id="IPR007598">
    <property type="entry name" value="DUF577"/>
</dbReference>
<dbReference type="EMBL" id="AP000607">
    <property type="protein sequence ID" value="BAB10964.1"/>
    <property type="molecule type" value="Genomic_DNA"/>
</dbReference>
<evidence type="ECO:0000313" key="4">
    <source>
        <dbReference type="EMBL" id="AED94187.1"/>
    </source>
</evidence>
<evidence type="ECO:0000256" key="1">
    <source>
        <dbReference type="SAM" id="MobiDB-lite"/>
    </source>
</evidence>
<dbReference type="PaxDb" id="3702-AT5G37430.1"/>
<dbReference type="KEGG" id="ath:AT5G37430"/>
<reference evidence="6" key="5">
    <citation type="journal article" date="2017" name="Plant J.">
        <title>Araport11: a complete reannotation of the Arabidopsis thaliana reference genome.</title>
        <authorList>
            <person name="Cheng C.Y."/>
            <person name="Krishnakumar V."/>
            <person name="Chan A.P."/>
            <person name="Thibaud-Nissen F."/>
            <person name="Schobel S."/>
            <person name="Town C.D."/>
        </authorList>
    </citation>
    <scope>GENOME REANNOTATION</scope>
    <source>
        <strain evidence="6">cv. Columbia</strain>
    </source>
</reference>
<dbReference type="iPTMnet" id="Q9FG45"/>
<sequence>MEESMNIQLKGREILVSESHEELAMIVDHLFKSDEDSEEYKTSQALYNYCVSFNPGCLAVKLLKLYQSSSDGVLRFRSIYQLSETLTGLRNRKLSLDCLYEIKTLLIACLTMQETKECDIKILRRIVSCVAYNVMDLHKYKWDELGDCILSLVNSNDPVKGFHVFIDLPQVYEEFIQKFMKIMFKKATDVLVNPEESGVEDWSLALQIVVKLGIQFFDTRMKRNVIKKLMSFQLLNILESAKKLVDMGNETFLVRVLRDFERFVSRDMNLYKYSELHCYFVSKFVSKIGKVRGVGTQTKELVTKINMLFTKQYHGKESLRGWYDHLKSLSLLEVLKIFASTDLEDRARDMAIRQLNVLLSDHTSKRVEIEIAEMRQLQPLLMSCLKEQGVSYSMFKVLGEVVNHVAYEMLVCQEKRWDDLRDYVASQSETEFQRAVYVFQCLTMQLIDDGFLDPEIAHKMIDSIRELVEREMEVGIVRRAFRDVETIVKKQLEWYSTSQYRFVKGLLWRLYAIKGMKWGSKMVLWRINFIVERGVKEEEKQLPETEFDWLNLHDDDGDDGDDDDGDDDDDDGDDDGDDDDDDGDDGDDDDDDDGDDGDDDDDDDDGG</sequence>
<dbReference type="SUPFAM" id="SSF48371">
    <property type="entry name" value="ARM repeat"/>
    <property type="match status" value="1"/>
</dbReference>
<gene>
    <name evidence="3 4" type="ordered locus">At5g37430</name>
    <name evidence="4" type="ORF">T25O11.8</name>
    <name evidence="4" type="ORF">T25O11_8</name>
</gene>
<dbReference type="InterPro" id="IPR011989">
    <property type="entry name" value="ARM-like"/>
</dbReference>
<dbReference type="AlphaFoldDB" id="Q9FG45"/>
<proteinExistence type="predicted"/>
<dbReference type="Proteomes" id="UP000006548">
    <property type="component" value="Chromosome 5"/>
</dbReference>
<accession>Q9FG45</accession>
<reference evidence="4 6" key="2">
    <citation type="journal article" date="2000" name="Nature">
        <title>Sequence and analysis of chromosome 5 of the plant Arabidopsis thaliana.</title>
        <authorList>
            <consortium name="Kazusa DNA Research Institute"/>
            <consortium name="Cold Spring Harbor and Washington University in St Louis Sequencing Consortium"/>
            <consortium name="European Union Arabidopsis Genome Sequencing Consortium"/>
            <person name="Tabata S."/>
            <person name="Kaneko T."/>
            <person name="Nakamura Y."/>
            <person name="Kotani H."/>
            <person name="Kato T."/>
            <person name="Asamizu E."/>
            <person name="Miyajima N."/>
            <person name="Sasamoto S."/>
            <person name="Kimura T."/>
            <person name="Hosouchi T."/>
            <person name="Kawashima K."/>
            <person name="Kohara M."/>
            <person name="Matsumoto M."/>
            <person name="Matsuno A."/>
            <person name="Muraki A."/>
            <person name="Nakayama S."/>
            <person name="Nakazaki N."/>
            <person name="Naruo K."/>
            <person name="Okumura S."/>
            <person name="Shinpo S."/>
            <person name="Takeuchi C."/>
            <person name="Wada T."/>
            <person name="Watanabe A."/>
            <person name="Yamada M."/>
            <person name="Yasuda M."/>
            <person name="Sato S."/>
            <person name="de la Bastide M."/>
            <person name="Huang E."/>
            <person name="Spiegel L."/>
            <person name="Gnoj L."/>
            <person name="O'Shaughnessy A."/>
            <person name="Preston R."/>
            <person name="Habermann K."/>
            <person name="Murray J."/>
            <person name="Johnson D."/>
            <person name="Rohlfing T."/>
            <person name="Nelson J."/>
            <person name="Stoneking T."/>
            <person name="Pepin K."/>
            <person name="Spieth J."/>
            <person name="Sekhon M."/>
            <person name="Armstrong J."/>
            <person name="Becker M."/>
            <person name="Belter E."/>
            <person name="Cordum H."/>
            <person name="Cordes M."/>
            <person name="Courtney L."/>
            <person name="Courtney W."/>
            <person name="Dante M."/>
            <person name="Du H."/>
            <person name="Edwards J."/>
            <person name="Fryman J."/>
            <person name="Haakensen B."/>
            <person name="Lamar E."/>
            <person name="Latreille P."/>
            <person name="Leonard S."/>
            <person name="Meyer R."/>
            <person name="Mulvaney E."/>
            <person name="Ozersky P."/>
            <person name="Riley A."/>
            <person name="Strowmatt C."/>
            <person name="Wagner-McPherson C."/>
            <person name="Wollam A."/>
            <person name="Yoakum M."/>
            <person name="Bell M."/>
            <person name="Dedhia N."/>
            <person name="Parnell L."/>
            <person name="Shah R."/>
            <person name="Rodriguez M."/>
            <person name="See L.H."/>
            <person name="Vil D."/>
            <person name="Baker J."/>
            <person name="Kirchoff K."/>
            <person name="Toth K."/>
            <person name="King L."/>
            <person name="Bahret A."/>
            <person name="Miller B."/>
            <person name="Marra M."/>
            <person name="Martienssen R."/>
            <person name="McCombie W.R."/>
            <person name="Wilson R.K."/>
            <person name="Murphy G."/>
            <person name="Bancroft I."/>
            <person name="Volckaert G."/>
            <person name="Wambutt R."/>
            <person name="Dusterhoft A."/>
            <person name="Stiekema W."/>
            <person name="Pohl T."/>
            <person name="Entian K.D."/>
            <person name="Terryn N."/>
            <person name="Hartley N."/>
            <person name="Bent E."/>
            <person name="Johnson S."/>
            <person name="Langham S.A."/>
            <person name="McCullagh B."/>
            <person name="Robben J."/>
            <person name="Grymonprez B."/>
            <person name="Zimmermann W."/>
            <person name="Ramsperger U."/>
            <person name="Wedler H."/>
            <person name="Balke K."/>
            <person name="Wedler E."/>
            <person name="Peters S."/>
            <person name="van Staveren M."/>
            <person name="Dirkse W."/>
            <person name="Mooijman P."/>
            <person name="Lankhorst R.K."/>
            <person name="Weitzenegger T."/>
            <person name="Bothe G."/>
            <person name="Rose M."/>
            <person name="Hauf J."/>
            <person name="Berneiser S."/>
            <person name="Hempel S."/>
            <person name="Feldpausch M."/>
            <person name="Lamberth S."/>
            <person name="Villarroel R."/>
            <person name="Gielen J."/>
            <person name="Ardiles W."/>
            <person name="Bents O."/>
            <person name="Lemcke K."/>
            <person name="Kolesov G."/>
            <person name="Mayer K."/>
            <person name="Rudd S."/>
            <person name="Schoof H."/>
            <person name="Schueller C."/>
            <person name="Zaccaria P."/>
            <person name="Mewes H.W."/>
            <person name="Bevan M."/>
            <person name="Fransz P."/>
        </authorList>
    </citation>
    <scope>NUCLEOTIDE SEQUENCE [LARGE SCALE GENOMIC DNA]</scope>
    <source>
        <strain evidence="6">cv. Columbia</strain>
    </source>
</reference>
<dbReference type="PANTHER" id="PTHR31861:SF16">
    <property type="entry name" value="DUF577 DOMAIN-CONTAINING PROTEIN-RELATED"/>
    <property type="match status" value="1"/>
</dbReference>
<dbReference type="PANTHER" id="PTHR31861">
    <property type="entry name" value="OS10G0507500 PROTEIN"/>
    <property type="match status" value="1"/>
</dbReference>
<dbReference type="HOGENOM" id="CLU_027297_0_0_1"/>
<reference evidence="5" key="1">
    <citation type="submission" date="1999-10" db="EMBL/GenBank/DDBJ databases">
        <title>Structural analysis of Arabidopsis thaliana chromosome 5. XI.</title>
        <authorList>
            <person name="Kaneko T."/>
            <person name="Katoh T."/>
            <person name="Asamizu E."/>
            <person name="Sato S."/>
            <person name="Nakamura Y."/>
            <person name="Kotani H."/>
            <person name="Tabata S."/>
        </authorList>
    </citation>
    <scope>NUCLEOTIDE SEQUENCE</scope>
</reference>
<evidence type="ECO:0000313" key="5">
    <source>
        <dbReference type="EMBL" id="BAB10964.1"/>
    </source>
</evidence>
<organism evidence="5">
    <name type="scientific">Arabidopsis thaliana</name>
    <name type="common">Mouse-ear cress</name>
    <dbReference type="NCBI Taxonomy" id="3702"/>
    <lineage>
        <taxon>Eukaryota</taxon>
        <taxon>Viridiplantae</taxon>
        <taxon>Streptophyta</taxon>
        <taxon>Embryophyta</taxon>
        <taxon>Tracheophyta</taxon>
        <taxon>Spermatophyta</taxon>
        <taxon>Magnoliopsida</taxon>
        <taxon>eudicotyledons</taxon>
        <taxon>Gunneridae</taxon>
        <taxon>Pentapetalae</taxon>
        <taxon>rosids</taxon>
        <taxon>malvids</taxon>
        <taxon>Brassicales</taxon>
        <taxon>Brassicaceae</taxon>
        <taxon>Camelineae</taxon>
        <taxon>Arabidopsis</taxon>
    </lineage>
</organism>
<dbReference type="STRING" id="3702.Q9FG45"/>
<dbReference type="EMBL" id="CP002688">
    <property type="protein sequence ID" value="AED94187.1"/>
    <property type="molecule type" value="Genomic_DNA"/>
</dbReference>
<reference evidence="4" key="4">
    <citation type="submission" date="2016-05" db="EMBL/GenBank/DDBJ databases">
        <authorList>
            <person name="Krishnakumar V."/>
            <person name="Cheng C.-Y."/>
            <person name="Chan A.P."/>
            <person name="Schobel S."/>
            <person name="Kim M."/>
            <person name="Ferlanti E.S."/>
            <person name="Belyaeva I."/>
            <person name="Rosen B.D."/>
            <person name="Micklem G."/>
            <person name="Miller J.R."/>
            <person name="Vaughn M."/>
            <person name="Town C.D."/>
        </authorList>
    </citation>
    <scope>NUCLEOTIDE SEQUENCE</scope>
</reference>
<dbReference type="Araport" id="AT5G37430"/>
<evidence type="ECO:0000313" key="6">
    <source>
        <dbReference type="Proteomes" id="UP000006548"/>
    </source>
</evidence>
<feature type="region of interest" description="Disordered" evidence="1">
    <location>
        <begin position="546"/>
        <end position="607"/>
    </location>
</feature>
<feature type="domain" description="DUF577" evidence="2">
    <location>
        <begin position="374"/>
        <end position="455"/>
    </location>
</feature>
<dbReference type="ExpressionAtlas" id="Q9FG45">
    <property type="expression patterns" value="differential"/>
</dbReference>
<feature type="compositionally biased region" description="Acidic residues" evidence="1">
    <location>
        <begin position="555"/>
        <end position="607"/>
    </location>
</feature>